<evidence type="ECO:0000256" key="3">
    <source>
        <dbReference type="ARBA" id="ARBA00022692"/>
    </source>
</evidence>
<feature type="transmembrane region" description="Helical" evidence="6">
    <location>
        <begin position="47"/>
        <end position="65"/>
    </location>
</feature>
<evidence type="ECO:0000259" key="7">
    <source>
        <dbReference type="PROSITE" id="PS50850"/>
    </source>
</evidence>
<dbReference type="Pfam" id="PF07690">
    <property type="entry name" value="MFS_1"/>
    <property type="match status" value="1"/>
</dbReference>
<dbReference type="SUPFAM" id="SSF103473">
    <property type="entry name" value="MFS general substrate transporter"/>
    <property type="match status" value="1"/>
</dbReference>
<comment type="caution">
    <text evidence="8">The sequence shown here is derived from an EMBL/GenBank/DDBJ whole genome shotgun (WGS) entry which is preliminary data.</text>
</comment>
<dbReference type="GO" id="GO:0022857">
    <property type="term" value="F:transmembrane transporter activity"/>
    <property type="evidence" value="ECO:0007669"/>
    <property type="project" value="InterPro"/>
</dbReference>
<name>A0A8H7ALI8_9EURO</name>
<gene>
    <name evidence="8" type="ORF">GJ744_008379</name>
</gene>
<dbReference type="InterPro" id="IPR011701">
    <property type="entry name" value="MFS"/>
</dbReference>
<evidence type="ECO:0000313" key="8">
    <source>
        <dbReference type="EMBL" id="KAF7509152.1"/>
    </source>
</evidence>
<evidence type="ECO:0000256" key="6">
    <source>
        <dbReference type="SAM" id="Phobius"/>
    </source>
</evidence>
<feature type="transmembrane region" description="Helical" evidence="6">
    <location>
        <begin position="367"/>
        <end position="390"/>
    </location>
</feature>
<dbReference type="AlphaFoldDB" id="A0A8H7ALI8"/>
<feature type="transmembrane region" description="Helical" evidence="6">
    <location>
        <begin position="175"/>
        <end position="194"/>
    </location>
</feature>
<feature type="transmembrane region" description="Helical" evidence="6">
    <location>
        <begin position="206"/>
        <end position="228"/>
    </location>
</feature>
<keyword evidence="9" id="KW-1185">Reference proteome</keyword>
<evidence type="ECO:0000313" key="9">
    <source>
        <dbReference type="Proteomes" id="UP000606974"/>
    </source>
</evidence>
<sequence length="470" mass="52023">MNENVSPNYESSSHSGKPEAIIDIDAAPSIDSPIKRRKLLRKIDSRVLPALIVVYFLAFLDRVNIGNALIYKLPQDLNLQGLQTNIALCVFFVGYIVCEIPANILMKKTKPHIFLSASMFCFGLLTILQGFVHNFGGLVTTRLLLGVAEAGVYPGSFYIISMWYKRSEAQRRCSLFLTAVSISAAFGGLLASAIGKMDGVRGYSAWRWIFILEGLLTCVVSFGAFFTVTDFPECATFLNESERAYVIERLAADQGSSGHEVRITFSAVIDTFKDWKMIPAGLMYFGVTTSGYALAYFIPSIVSTYHYSPIRSQLFSVPPWAATMVYALLIAYLSDKFRNRSAFILIGLCLAVTGNVVLLTVHDYQKVQYAGLILYAMGIFSTVPIIICWFTMNLRGHKNRAVGAAWQIAVGNIGCIVAIFSFPSRDAPRYVRGYSLGLGCMGLTVLMGTAYFVGCLRENRRGMHEPRLLL</sequence>
<accession>A0A8H7ALI8</accession>
<feature type="transmembrane region" description="Helical" evidence="6">
    <location>
        <begin position="314"/>
        <end position="333"/>
    </location>
</feature>
<feature type="transmembrane region" description="Helical" evidence="6">
    <location>
        <begin position="342"/>
        <end position="361"/>
    </location>
</feature>
<feature type="transmembrane region" description="Helical" evidence="6">
    <location>
        <begin position="113"/>
        <end position="131"/>
    </location>
</feature>
<evidence type="ECO:0000256" key="1">
    <source>
        <dbReference type="ARBA" id="ARBA00004141"/>
    </source>
</evidence>
<dbReference type="FunFam" id="1.20.1250.20:FF:000034">
    <property type="entry name" value="MFS general substrate transporter"/>
    <property type="match status" value="1"/>
</dbReference>
<dbReference type="EMBL" id="JAACFV010000045">
    <property type="protein sequence ID" value="KAF7509152.1"/>
    <property type="molecule type" value="Genomic_DNA"/>
</dbReference>
<keyword evidence="2" id="KW-0813">Transport</keyword>
<dbReference type="OrthoDB" id="2985014at2759"/>
<dbReference type="FunFam" id="1.20.1250.20:FF:000068">
    <property type="entry name" value="MFS general substrate transporter"/>
    <property type="match status" value="1"/>
</dbReference>
<protein>
    <recommendedName>
        <fullName evidence="7">Major facilitator superfamily (MFS) profile domain-containing protein</fullName>
    </recommendedName>
</protein>
<dbReference type="PANTHER" id="PTHR43791:SF46">
    <property type="entry name" value="MAJOR FACILITATOR SUPERFAMILY (MFS) PROFILE DOMAIN-CONTAINING PROTEIN-RELATED"/>
    <property type="match status" value="1"/>
</dbReference>
<feature type="transmembrane region" description="Helical" evidence="6">
    <location>
        <begin position="402"/>
        <end position="422"/>
    </location>
</feature>
<feature type="domain" description="Major facilitator superfamily (MFS) profile" evidence="7">
    <location>
        <begin position="47"/>
        <end position="460"/>
    </location>
</feature>
<dbReference type="Proteomes" id="UP000606974">
    <property type="component" value="Unassembled WGS sequence"/>
</dbReference>
<dbReference type="PANTHER" id="PTHR43791">
    <property type="entry name" value="PERMEASE-RELATED"/>
    <property type="match status" value="1"/>
</dbReference>
<dbReference type="InterPro" id="IPR036259">
    <property type="entry name" value="MFS_trans_sf"/>
</dbReference>
<comment type="subcellular location">
    <subcellularLocation>
        <location evidence="1">Membrane</location>
        <topology evidence="1">Multi-pass membrane protein</topology>
    </subcellularLocation>
</comment>
<keyword evidence="3 6" id="KW-0812">Transmembrane</keyword>
<proteinExistence type="predicted"/>
<dbReference type="PROSITE" id="PS50850">
    <property type="entry name" value="MFS"/>
    <property type="match status" value="1"/>
</dbReference>
<keyword evidence="4 6" id="KW-1133">Transmembrane helix</keyword>
<feature type="transmembrane region" description="Helical" evidence="6">
    <location>
        <begin position="85"/>
        <end position="106"/>
    </location>
</feature>
<evidence type="ECO:0000256" key="4">
    <source>
        <dbReference type="ARBA" id="ARBA00022989"/>
    </source>
</evidence>
<dbReference type="GO" id="GO:0005886">
    <property type="term" value="C:plasma membrane"/>
    <property type="evidence" value="ECO:0007669"/>
    <property type="project" value="TreeGrafter"/>
</dbReference>
<evidence type="ECO:0000256" key="2">
    <source>
        <dbReference type="ARBA" id="ARBA00022448"/>
    </source>
</evidence>
<evidence type="ECO:0000256" key="5">
    <source>
        <dbReference type="ARBA" id="ARBA00023136"/>
    </source>
</evidence>
<dbReference type="InterPro" id="IPR020846">
    <property type="entry name" value="MFS_dom"/>
</dbReference>
<organism evidence="8 9">
    <name type="scientific">Endocarpon pusillum</name>
    <dbReference type="NCBI Taxonomy" id="364733"/>
    <lineage>
        <taxon>Eukaryota</taxon>
        <taxon>Fungi</taxon>
        <taxon>Dikarya</taxon>
        <taxon>Ascomycota</taxon>
        <taxon>Pezizomycotina</taxon>
        <taxon>Eurotiomycetes</taxon>
        <taxon>Chaetothyriomycetidae</taxon>
        <taxon>Verrucariales</taxon>
        <taxon>Verrucariaceae</taxon>
        <taxon>Endocarpon</taxon>
    </lineage>
</organism>
<feature type="transmembrane region" description="Helical" evidence="6">
    <location>
        <begin position="434"/>
        <end position="454"/>
    </location>
</feature>
<feature type="transmembrane region" description="Helical" evidence="6">
    <location>
        <begin position="282"/>
        <end position="302"/>
    </location>
</feature>
<dbReference type="Gene3D" id="1.20.1250.20">
    <property type="entry name" value="MFS general substrate transporter like domains"/>
    <property type="match status" value="2"/>
</dbReference>
<feature type="transmembrane region" description="Helical" evidence="6">
    <location>
        <begin position="143"/>
        <end position="163"/>
    </location>
</feature>
<reference evidence="8" key="1">
    <citation type="submission" date="2020-02" db="EMBL/GenBank/DDBJ databases">
        <authorList>
            <person name="Palmer J.M."/>
        </authorList>
    </citation>
    <scope>NUCLEOTIDE SEQUENCE</scope>
    <source>
        <strain evidence="8">EPUS1.4</strain>
        <tissue evidence="8">Thallus</tissue>
    </source>
</reference>
<keyword evidence="5 6" id="KW-0472">Membrane</keyword>